<organism evidence="2 3">
    <name type="scientific">Exocentrus adspersus</name>
    <dbReference type="NCBI Taxonomy" id="1586481"/>
    <lineage>
        <taxon>Eukaryota</taxon>
        <taxon>Metazoa</taxon>
        <taxon>Ecdysozoa</taxon>
        <taxon>Arthropoda</taxon>
        <taxon>Hexapoda</taxon>
        <taxon>Insecta</taxon>
        <taxon>Pterygota</taxon>
        <taxon>Neoptera</taxon>
        <taxon>Endopterygota</taxon>
        <taxon>Coleoptera</taxon>
        <taxon>Polyphaga</taxon>
        <taxon>Cucujiformia</taxon>
        <taxon>Chrysomeloidea</taxon>
        <taxon>Cerambycidae</taxon>
        <taxon>Lamiinae</taxon>
        <taxon>Acanthocinini</taxon>
        <taxon>Exocentrus</taxon>
    </lineage>
</organism>
<accession>A0AAV8W1C6</accession>
<dbReference type="AlphaFoldDB" id="A0AAV8W1C6"/>
<dbReference type="SMART" id="SM00595">
    <property type="entry name" value="MADF"/>
    <property type="match status" value="1"/>
</dbReference>
<evidence type="ECO:0000259" key="1">
    <source>
        <dbReference type="PROSITE" id="PS51029"/>
    </source>
</evidence>
<keyword evidence="3" id="KW-1185">Reference proteome</keyword>
<reference evidence="2 3" key="1">
    <citation type="journal article" date="2023" name="Insect Mol. Biol.">
        <title>Genome sequencing provides insights into the evolution of gene families encoding plant cell wall-degrading enzymes in longhorned beetles.</title>
        <authorList>
            <person name="Shin N.R."/>
            <person name="Okamura Y."/>
            <person name="Kirsch R."/>
            <person name="Pauchet Y."/>
        </authorList>
    </citation>
    <scope>NUCLEOTIDE SEQUENCE [LARGE SCALE GENOMIC DNA]</scope>
    <source>
        <strain evidence="2">EAD_L_NR</strain>
    </source>
</reference>
<proteinExistence type="predicted"/>
<evidence type="ECO:0000313" key="3">
    <source>
        <dbReference type="Proteomes" id="UP001159042"/>
    </source>
</evidence>
<dbReference type="Pfam" id="PF10545">
    <property type="entry name" value="MADF_DNA_bdg"/>
    <property type="match status" value="1"/>
</dbReference>
<dbReference type="EMBL" id="JANEYG010000014">
    <property type="protein sequence ID" value="KAJ8920507.1"/>
    <property type="molecule type" value="Genomic_DNA"/>
</dbReference>
<protein>
    <recommendedName>
        <fullName evidence="1">MADF domain-containing protein</fullName>
    </recommendedName>
</protein>
<evidence type="ECO:0000313" key="2">
    <source>
        <dbReference type="EMBL" id="KAJ8920507.1"/>
    </source>
</evidence>
<gene>
    <name evidence="2" type="ORF">NQ315_005376</name>
</gene>
<dbReference type="InterPro" id="IPR006578">
    <property type="entry name" value="MADF-dom"/>
</dbReference>
<comment type="caution">
    <text evidence="2">The sequence shown here is derived from an EMBL/GenBank/DDBJ whole genome shotgun (WGS) entry which is preliminary data.</text>
</comment>
<dbReference type="PANTHER" id="PTHR21505:SF12">
    <property type="entry name" value="MADF DOMAIN-CONTAINING PROTEIN-RELATED"/>
    <property type="match status" value="1"/>
</dbReference>
<dbReference type="PANTHER" id="PTHR21505">
    <property type="entry name" value="MADF DOMAIN-CONTAINING PROTEIN-RELATED"/>
    <property type="match status" value="1"/>
</dbReference>
<feature type="domain" description="MADF" evidence="1">
    <location>
        <begin position="61"/>
        <end position="151"/>
    </location>
</feature>
<dbReference type="PROSITE" id="PS51029">
    <property type="entry name" value="MADF"/>
    <property type="match status" value="1"/>
</dbReference>
<sequence>MYATCVTIRASTNENESQRVQRHGIVAVVRSCSFLLFLIDLDSNSLRSSMDYYWSNEASLALIEEYKNQPVLWNTRHGYHYSKVRKQEAWETIAYNMQAGVNEVRQKMNSLMGSFRRERSKMRRGEGSYAYGYNSKWFAFDKMSFLLERHEDCSPNDQINLEQLQVKLEDDAEPDLALDSDSNLLEEELKEATGEPSIGFKREPEKIITSPTQPPQKKRKTKHFNNVIDQDEIYFPDHEECNVYGHYIVSKLRKFGPKTRAFVQHAINNVLFEADLGKYDNMPSPFNAKQQPSTTSLLSSNLDGMNLFPTDIQNIKPVQSPSSTDI</sequence>
<name>A0AAV8W1C6_9CUCU</name>
<dbReference type="Proteomes" id="UP001159042">
    <property type="component" value="Unassembled WGS sequence"/>
</dbReference>